<evidence type="ECO:0000313" key="2">
    <source>
        <dbReference type="Proteomes" id="UP000438182"/>
    </source>
</evidence>
<organism evidence="1 2">
    <name type="scientific">Agromyces seonyuensis</name>
    <dbReference type="NCBI Taxonomy" id="2662446"/>
    <lineage>
        <taxon>Bacteria</taxon>
        <taxon>Bacillati</taxon>
        <taxon>Actinomycetota</taxon>
        <taxon>Actinomycetes</taxon>
        <taxon>Micrococcales</taxon>
        <taxon>Microbacteriaceae</taxon>
        <taxon>Agromyces</taxon>
    </lineage>
</organism>
<sequence>MTNTEVSTSTTRVLLNISDNQGYAPDQIETRVTLGDLLDAVTEAIREFGEGAVIVLSNGQRYGAGFGSISSTWDGAVEFEVSDADEDEEGEW</sequence>
<proteinExistence type="predicted"/>
<comment type="caution">
    <text evidence="1">The sequence shown here is derived from an EMBL/GenBank/DDBJ whole genome shotgun (WGS) entry which is preliminary data.</text>
</comment>
<name>A0A6I4NYP5_9MICO</name>
<dbReference type="EMBL" id="WSTA01000023">
    <property type="protein sequence ID" value="MWB98312.1"/>
    <property type="molecule type" value="Genomic_DNA"/>
</dbReference>
<gene>
    <name evidence="1" type="ORF">GB864_07085</name>
</gene>
<dbReference type="RefSeq" id="WP_160423649.1">
    <property type="nucleotide sequence ID" value="NZ_WSTA01000023.1"/>
</dbReference>
<reference evidence="1 2" key="1">
    <citation type="submission" date="2019-12" db="EMBL/GenBank/DDBJ databases">
        <authorList>
            <person name="Kim Y.S."/>
        </authorList>
    </citation>
    <scope>NUCLEOTIDE SEQUENCE [LARGE SCALE GENOMIC DNA]</scope>
    <source>
        <strain evidence="1 2">MMS17-SY077</strain>
    </source>
</reference>
<evidence type="ECO:0000313" key="1">
    <source>
        <dbReference type="EMBL" id="MWB98312.1"/>
    </source>
</evidence>
<dbReference type="AlphaFoldDB" id="A0A6I4NYP5"/>
<accession>A0A6I4NYP5</accession>
<keyword evidence="2" id="KW-1185">Reference proteome</keyword>
<dbReference type="Proteomes" id="UP000438182">
    <property type="component" value="Unassembled WGS sequence"/>
</dbReference>
<protein>
    <submittedName>
        <fullName evidence="1">Uncharacterized protein</fullName>
    </submittedName>
</protein>